<accession>F9GA95</accession>
<name>F9GA95_FUSOF</name>
<proteinExistence type="predicted"/>
<organism evidence="1">
    <name type="scientific">Fusarium oxysporum (strain Fo5176)</name>
    <name type="common">Fusarium vascular wilt</name>
    <dbReference type="NCBI Taxonomy" id="660025"/>
    <lineage>
        <taxon>Eukaryota</taxon>
        <taxon>Fungi</taxon>
        <taxon>Dikarya</taxon>
        <taxon>Ascomycota</taxon>
        <taxon>Pezizomycotina</taxon>
        <taxon>Sordariomycetes</taxon>
        <taxon>Hypocreomycetidae</taxon>
        <taxon>Hypocreales</taxon>
        <taxon>Nectriaceae</taxon>
        <taxon>Fusarium</taxon>
        <taxon>Fusarium oxysporum species complex</taxon>
    </lineage>
</organism>
<evidence type="ECO:0000313" key="1">
    <source>
        <dbReference type="EMBL" id="EGU73912.1"/>
    </source>
</evidence>
<dbReference type="EMBL" id="AFQF01004019">
    <property type="protein sequence ID" value="EGU73912.1"/>
    <property type="molecule type" value="Genomic_DNA"/>
</dbReference>
<gene>
    <name evidence="1" type="ORF">FOXB_15577</name>
</gene>
<sequence>YYASTPSLAERKKVFLPFQVPLPMIAVVKYASQARIYFSFPAY</sequence>
<comment type="caution">
    <text evidence="1">The sequence shown here is derived from an EMBL/GenBank/DDBJ whole genome shotgun (WGS) entry which is preliminary data.</text>
</comment>
<reference evidence="1" key="1">
    <citation type="journal article" date="2012" name="Mol. Plant Microbe Interact.">
        <title>A highly conserved effector in Fusarium oxysporum is required for full virulence on Arabidopsis.</title>
        <authorList>
            <person name="Thatcher L.F."/>
            <person name="Gardiner D.M."/>
            <person name="Kazan K."/>
            <person name="Manners J."/>
        </authorList>
    </citation>
    <scope>NUCLEOTIDE SEQUENCE [LARGE SCALE GENOMIC DNA]</scope>
    <source>
        <strain evidence="1">Fo5176</strain>
    </source>
</reference>
<dbReference type="AlphaFoldDB" id="F9GA95"/>
<feature type="non-terminal residue" evidence="1">
    <location>
        <position position="1"/>
    </location>
</feature>
<protein>
    <submittedName>
        <fullName evidence="1">Uncharacterized protein</fullName>
    </submittedName>
</protein>